<dbReference type="HOGENOM" id="CLU_2207922_0_0_5"/>
<dbReference type="AlphaFoldDB" id="A0A060I2T8"/>
<name>A0A060I2T8_RHIET</name>
<dbReference type="EMBL" id="CP006986">
    <property type="protein sequence ID" value="AIC26220.1"/>
    <property type="molecule type" value="Genomic_DNA"/>
</dbReference>
<protein>
    <submittedName>
        <fullName evidence="1">Uncharacterized protein</fullName>
    </submittedName>
</protein>
<reference evidence="1 2" key="1">
    <citation type="submission" date="2013-12" db="EMBL/GenBank/DDBJ databases">
        <title>Complete genome sequence of Rhizobium etli bv. mimosae IE4771.</title>
        <authorList>
            <person name="Bustos P."/>
            <person name="Santamaria R.I."/>
            <person name="Lozano L."/>
            <person name="Ormeno-Orrillo E."/>
            <person name="Rogel M.A."/>
            <person name="Romero D."/>
            <person name="Cevallos M.A."/>
            <person name="Martinez-Romero E."/>
            <person name="Gonzalez V."/>
        </authorList>
    </citation>
    <scope>NUCLEOTIDE SEQUENCE [LARGE SCALE GENOMIC DNA]</scope>
    <source>
        <strain evidence="1 2">IE4771</strain>
    </source>
</reference>
<dbReference type="KEGG" id="rei:IE4771_CH01068"/>
<evidence type="ECO:0000313" key="1">
    <source>
        <dbReference type="EMBL" id="AIC26220.1"/>
    </source>
</evidence>
<proteinExistence type="predicted"/>
<organism evidence="1 2">
    <name type="scientific">Rhizobium etli bv. mimosae str. IE4771</name>
    <dbReference type="NCBI Taxonomy" id="1432050"/>
    <lineage>
        <taxon>Bacteria</taxon>
        <taxon>Pseudomonadati</taxon>
        <taxon>Pseudomonadota</taxon>
        <taxon>Alphaproteobacteria</taxon>
        <taxon>Hyphomicrobiales</taxon>
        <taxon>Rhizobiaceae</taxon>
        <taxon>Rhizobium/Agrobacterium group</taxon>
        <taxon>Rhizobium</taxon>
    </lineage>
</organism>
<dbReference type="Proteomes" id="UP000027180">
    <property type="component" value="Chromosome"/>
</dbReference>
<evidence type="ECO:0000313" key="2">
    <source>
        <dbReference type="Proteomes" id="UP000027180"/>
    </source>
</evidence>
<accession>A0A060I2T8</accession>
<gene>
    <name evidence="1" type="ORF">IE4771_CH01068</name>
</gene>
<sequence length="107" mass="11352">MTCRATRGAAHRWTGAAGWQHTVSLPEQDDPTVICHAEQAGMPQGGASSMSKTSPVVTPEMAAKIKHYLMADMAQHDIAAMFKINQGRVSEIKTGKKFGDVAPMGGA</sequence>